<evidence type="ECO:0000313" key="1">
    <source>
        <dbReference type="EMBL" id="KAJ6035219.1"/>
    </source>
</evidence>
<reference evidence="1" key="2">
    <citation type="submission" date="2023-01" db="EMBL/GenBank/DDBJ databases">
        <authorList>
            <person name="Petersen C."/>
        </authorList>
    </citation>
    <scope>NUCLEOTIDE SEQUENCE</scope>
    <source>
        <strain evidence="1">IBT 15450</strain>
    </source>
</reference>
<accession>A0AAD6I8A7</accession>
<comment type="caution">
    <text evidence="1">The sequence shown here is derived from an EMBL/GenBank/DDBJ whole genome shotgun (WGS) entry which is preliminary data.</text>
</comment>
<dbReference type="EMBL" id="JAQJZL010000010">
    <property type="protein sequence ID" value="KAJ6035219.1"/>
    <property type="molecule type" value="Genomic_DNA"/>
</dbReference>
<protein>
    <submittedName>
        <fullName evidence="1">Uncharacterized protein</fullName>
    </submittedName>
</protein>
<evidence type="ECO:0000313" key="2">
    <source>
        <dbReference type="Proteomes" id="UP001219568"/>
    </source>
</evidence>
<dbReference type="Proteomes" id="UP001219568">
    <property type="component" value="Unassembled WGS sequence"/>
</dbReference>
<dbReference type="AlphaFoldDB" id="A0AAD6I8A7"/>
<name>A0AAD6I8A7_PENCN</name>
<organism evidence="1 2">
    <name type="scientific">Penicillium canescens</name>
    <dbReference type="NCBI Taxonomy" id="5083"/>
    <lineage>
        <taxon>Eukaryota</taxon>
        <taxon>Fungi</taxon>
        <taxon>Dikarya</taxon>
        <taxon>Ascomycota</taxon>
        <taxon>Pezizomycotina</taxon>
        <taxon>Eurotiomycetes</taxon>
        <taxon>Eurotiomycetidae</taxon>
        <taxon>Eurotiales</taxon>
        <taxon>Aspergillaceae</taxon>
        <taxon>Penicillium</taxon>
    </lineage>
</organism>
<gene>
    <name evidence="1" type="ORF">N7460_009394</name>
</gene>
<proteinExistence type="predicted"/>
<sequence length="66" mass="7304">MVRQKADKDFVTGSSYPIQAPSSTLTRNGLRTGDWTWVAHNTSHFIPKSFSAYRKPSGTSLCQGQT</sequence>
<keyword evidence="2" id="KW-1185">Reference proteome</keyword>
<reference evidence="1" key="1">
    <citation type="journal article" date="2023" name="IMA Fungus">
        <title>Comparative genomic study of the Penicillium genus elucidates a diverse pangenome and 15 lateral gene transfer events.</title>
        <authorList>
            <person name="Petersen C."/>
            <person name="Sorensen T."/>
            <person name="Nielsen M.R."/>
            <person name="Sondergaard T.E."/>
            <person name="Sorensen J.L."/>
            <person name="Fitzpatrick D.A."/>
            <person name="Frisvad J.C."/>
            <person name="Nielsen K.L."/>
        </authorList>
    </citation>
    <scope>NUCLEOTIDE SEQUENCE</scope>
    <source>
        <strain evidence="1">IBT 15450</strain>
    </source>
</reference>